<evidence type="ECO:0000313" key="1">
    <source>
        <dbReference type="EMBL" id="CAL8081952.1"/>
    </source>
</evidence>
<gene>
    <name evidence="1" type="ORF">ODALV1_LOCUS5068</name>
</gene>
<proteinExistence type="predicted"/>
<keyword evidence="2" id="KW-1185">Reference proteome</keyword>
<name>A0ABP1PZU9_9HEXA</name>
<dbReference type="EMBL" id="CAXLJM020000015">
    <property type="protein sequence ID" value="CAL8081952.1"/>
    <property type="molecule type" value="Genomic_DNA"/>
</dbReference>
<organism evidence="1 2">
    <name type="scientific">Orchesella dallaii</name>
    <dbReference type="NCBI Taxonomy" id="48710"/>
    <lineage>
        <taxon>Eukaryota</taxon>
        <taxon>Metazoa</taxon>
        <taxon>Ecdysozoa</taxon>
        <taxon>Arthropoda</taxon>
        <taxon>Hexapoda</taxon>
        <taxon>Collembola</taxon>
        <taxon>Entomobryomorpha</taxon>
        <taxon>Entomobryoidea</taxon>
        <taxon>Orchesellidae</taxon>
        <taxon>Orchesellinae</taxon>
        <taxon>Orchesella</taxon>
    </lineage>
</organism>
<evidence type="ECO:0000313" key="2">
    <source>
        <dbReference type="Proteomes" id="UP001642540"/>
    </source>
</evidence>
<sequence>MAAQSHIWLPNKICFRDLISRYLGRKREASNKTKLGARRFRLILQKFTNHPIYPKEMSTKARKAFV</sequence>
<protein>
    <submittedName>
        <fullName evidence="1">Uncharacterized protein</fullName>
    </submittedName>
</protein>
<dbReference type="Proteomes" id="UP001642540">
    <property type="component" value="Unassembled WGS sequence"/>
</dbReference>
<reference evidence="1 2" key="1">
    <citation type="submission" date="2024-08" db="EMBL/GenBank/DDBJ databases">
        <authorList>
            <person name="Cucini C."/>
            <person name="Frati F."/>
        </authorList>
    </citation>
    <scope>NUCLEOTIDE SEQUENCE [LARGE SCALE GENOMIC DNA]</scope>
</reference>
<comment type="caution">
    <text evidence="1">The sequence shown here is derived from an EMBL/GenBank/DDBJ whole genome shotgun (WGS) entry which is preliminary data.</text>
</comment>
<accession>A0ABP1PZU9</accession>